<feature type="domain" description="HIRAN" evidence="3">
    <location>
        <begin position="141"/>
        <end position="218"/>
    </location>
</feature>
<accession>A0A833NYE6</accession>
<sequence>MNYIQHIIEPQRLLLTWQSTSTRLRRVVAELIRTENGNCDLNYLVETKDYNEAVNEGFQGFATFPLGQPISNAMDIFLKRQPPRAREDFNKYLEALRILPDVAAGISDFALLGYSGAKLPDDNFAIVHPFDGVEHNCEILTEICGFRHNNGAELIKNQSVSIGDSVELTVEPNNQYDSNAIMIEHNGIKLGYINRAQLNAFNCWLKTGVIDKAVIERVNGFADNPKLYIFVEVK</sequence>
<evidence type="ECO:0000313" key="5">
    <source>
        <dbReference type="Proteomes" id="UP000488506"/>
    </source>
</evidence>
<dbReference type="InterPro" id="IPR014905">
    <property type="entry name" value="HIRAN"/>
</dbReference>
<reference evidence="4 5" key="1">
    <citation type="submission" date="2019-12" db="EMBL/GenBank/DDBJ databases">
        <authorList>
            <person name="Wolfe R."/>
            <person name="Danczak R."/>
            <person name="Wilkins M."/>
        </authorList>
    </citation>
    <scope>NUCLEOTIDE SEQUENCE [LARGE SCALE GENOMIC DNA]</scope>
    <source>
        <strain evidence="4">X2_MaxBin.013</strain>
    </source>
</reference>
<dbReference type="GO" id="GO:0008270">
    <property type="term" value="F:zinc ion binding"/>
    <property type="evidence" value="ECO:0007669"/>
    <property type="project" value="InterPro"/>
</dbReference>
<evidence type="ECO:0000313" key="4">
    <source>
        <dbReference type="EMBL" id="KAF0133966.1"/>
    </source>
</evidence>
<dbReference type="Gene3D" id="3.30.70.2330">
    <property type="match status" value="1"/>
</dbReference>
<keyword evidence="2" id="KW-0378">Hydrolase</keyword>
<proteinExistence type="predicted"/>
<dbReference type="Proteomes" id="UP000488506">
    <property type="component" value="Unassembled WGS sequence"/>
</dbReference>
<evidence type="ECO:0000256" key="2">
    <source>
        <dbReference type="ARBA" id="ARBA00022801"/>
    </source>
</evidence>
<evidence type="ECO:0000259" key="3">
    <source>
        <dbReference type="Pfam" id="PF08797"/>
    </source>
</evidence>
<evidence type="ECO:0000256" key="1">
    <source>
        <dbReference type="ARBA" id="ARBA00022723"/>
    </source>
</evidence>
<dbReference type="GO" id="GO:0016818">
    <property type="term" value="F:hydrolase activity, acting on acid anhydrides, in phosphorus-containing anhydrides"/>
    <property type="evidence" value="ECO:0007669"/>
    <property type="project" value="InterPro"/>
</dbReference>
<comment type="caution">
    <text evidence="4">The sequence shown here is derived from an EMBL/GenBank/DDBJ whole genome shotgun (WGS) entry which is preliminary data.</text>
</comment>
<dbReference type="GO" id="GO:0003676">
    <property type="term" value="F:nucleic acid binding"/>
    <property type="evidence" value="ECO:0007669"/>
    <property type="project" value="InterPro"/>
</dbReference>
<dbReference type="AlphaFoldDB" id="A0A833NYE6"/>
<protein>
    <recommendedName>
        <fullName evidence="3">HIRAN domain-containing protein</fullName>
    </recommendedName>
</protein>
<dbReference type="Pfam" id="PF08797">
    <property type="entry name" value="HIRAN"/>
    <property type="match status" value="1"/>
</dbReference>
<organism evidence="4 5">
    <name type="scientific">Candidatus Saganbacteria bacterium</name>
    <dbReference type="NCBI Taxonomy" id="2575572"/>
    <lineage>
        <taxon>Bacteria</taxon>
        <taxon>Bacillati</taxon>
        <taxon>Saganbacteria</taxon>
    </lineage>
</organism>
<keyword evidence="1" id="KW-0479">Metal-binding</keyword>
<gene>
    <name evidence="4" type="ORF">FD145_988</name>
</gene>
<name>A0A833NYE6_UNCSA</name>
<dbReference type="EMBL" id="WPAF01000015">
    <property type="protein sequence ID" value="KAF0133966.1"/>
    <property type="molecule type" value="Genomic_DNA"/>
</dbReference>